<dbReference type="PANTHER" id="PTHR22684:SF0">
    <property type="entry name" value="RIBOSOME QUALITY CONTROL COMPLEX SUBUNIT TCF25"/>
    <property type="match status" value="1"/>
</dbReference>
<feature type="compositionally biased region" description="Basic and acidic residues" evidence="1">
    <location>
        <begin position="65"/>
        <end position="84"/>
    </location>
</feature>
<reference evidence="2 3" key="1">
    <citation type="journal article" date="2016" name="Genome Biol. Evol.">
        <title>Gene Family Evolution Reflects Adaptation to Soil Environmental Stressors in the Genome of the Collembolan Orchesella cincta.</title>
        <authorList>
            <person name="Faddeeva-Vakhrusheva A."/>
            <person name="Derks M.F."/>
            <person name="Anvar S.Y."/>
            <person name="Agamennone V."/>
            <person name="Suring W."/>
            <person name="Smit S."/>
            <person name="van Straalen N.M."/>
            <person name="Roelofs D."/>
        </authorList>
    </citation>
    <scope>NUCLEOTIDE SEQUENCE [LARGE SCALE GENOMIC DNA]</scope>
    <source>
        <tissue evidence="2">Mixed pool</tissue>
    </source>
</reference>
<organism evidence="2 3">
    <name type="scientific">Orchesella cincta</name>
    <name type="common">Springtail</name>
    <name type="synonym">Podura cincta</name>
    <dbReference type="NCBI Taxonomy" id="48709"/>
    <lineage>
        <taxon>Eukaryota</taxon>
        <taxon>Metazoa</taxon>
        <taxon>Ecdysozoa</taxon>
        <taxon>Arthropoda</taxon>
        <taxon>Hexapoda</taxon>
        <taxon>Collembola</taxon>
        <taxon>Entomobryomorpha</taxon>
        <taxon>Entomobryoidea</taxon>
        <taxon>Orchesellidae</taxon>
        <taxon>Orchesellinae</taxon>
        <taxon>Orchesella</taxon>
    </lineage>
</organism>
<feature type="compositionally biased region" description="Basic residues" evidence="1">
    <location>
        <begin position="91"/>
        <end position="107"/>
    </location>
</feature>
<dbReference type="Pfam" id="PF04910">
    <property type="entry name" value="Tcf25"/>
    <property type="match status" value="1"/>
</dbReference>
<dbReference type="Proteomes" id="UP000094527">
    <property type="component" value="Unassembled WGS sequence"/>
</dbReference>
<proteinExistence type="predicted"/>
<feature type="compositionally biased region" description="Polar residues" evidence="1">
    <location>
        <begin position="433"/>
        <end position="443"/>
    </location>
</feature>
<dbReference type="AlphaFoldDB" id="A0A1D2N650"/>
<comment type="caution">
    <text evidence="2">The sequence shown here is derived from an EMBL/GenBank/DDBJ whole genome shotgun (WGS) entry which is preliminary data.</text>
</comment>
<dbReference type="EMBL" id="LJIJ01000188">
    <property type="protein sequence ID" value="ODN00750.1"/>
    <property type="molecule type" value="Genomic_DNA"/>
</dbReference>
<sequence>FQFAEITTSSSYCRNFEFSRNNWTDGPCQIELRGSSSVWCHWWTRPVRNPYELLNELSESEAKEDDGQPDKEGNKSGDSSRMDDDTSQGVTKKKKKRRRPGRSKKRATMGSGSDRAMDTEMEDELTLQQRSKTRHPPSHHHHQSLLSKEKKEPAVSKELQAFEQVFKIDNKLLNPEFELKKIFGAKVINYERGKQGQRRVYRQTRLIDPRDNWRSVVGAGISMSFLESNKQGYMYFKFEHNKEYQEVQKQFIRAVNTLNPDNIVSILKVHPYHIDSHIQLSDMAKSAEDMQVAAELIEGALYCLENAFHARFNLALPSCRLDYKYQENRAFFVLLFKHLTFVGQRACHRTALELCKRLLSLDPDNDPLCATLMVDFYAIKAGEPRWLTELYHYWEKSKNLLQLPNFAYSVGLAYHLLSTKKSDSTKTSEKVGGTSNSPQQSSEDLAKQADKLVQYAILMFPSIILPLLEKCGVQVDTRTRNHNFFNSIAQNSQTRSLKLLCDLYVWRTHHVWKDATVLAWLEKNVQACLDRVDAKDSIVRDYEEKRKRRYMATIPRNIIRHVLLTDNKDLSVNLPPELSKEPILNYDPLPPPDTIDIYNTRELRNLEATANLPRNGLLSMLFRSFLYDLNDPNAPFQLDENVAAAAIAERAAAGAGVGAGLQQSVTALLDAMRDLLTNVNPRAEGEAADGDESENT</sequence>
<dbReference type="STRING" id="48709.A0A1D2N650"/>
<dbReference type="InterPro" id="IPR006994">
    <property type="entry name" value="TCF25/Rqc1"/>
</dbReference>
<feature type="compositionally biased region" description="Basic residues" evidence="1">
    <location>
        <begin position="131"/>
        <end position="143"/>
    </location>
</feature>
<dbReference type="GO" id="GO:1990112">
    <property type="term" value="C:RQC complex"/>
    <property type="evidence" value="ECO:0007669"/>
    <property type="project" value="TreeGrafter"/>
</dbReference>
<name>A0A1D2N650_ORCCI</name>
<dbReference type="OrthoDB" id="205993at2759"/>
<evidence type="ECO:0000313" key="2">
    <source>
        <dbReference type="EMBL" id="ODN00750.1"/>
    </source>
</evidence>
<dbReference type="PANTHER" id="PTHR22684">
    <property type="entry name" value="NULP1-RELATED"/>
    <property type="match status" value="1"/>
</dbReference>
<feature type="region of interest" description="Disordered" evidence="1">
    <location>
        <begin position="424"/>
        <end position="443"/>
    </location>
</feature>
<feature type="region of interest" description="Disordered" evidence="1">
    <location>
        <begin position="59"/>
        <end position="152"/>
    </location>
</feature>
<evidence type="ECO:0000256" key="1">
    <source>
        <dbReference type="SAM" id="MobiDB-lite"/>
    </source>
</evidence>
<feature type="non-terminal residue" evidence="2">
    <location>
        <position position="1"/>
    </location>
</feature>
<protein>
    <submittedName>
        <fullName evidence="2">Transcription factor 25</fullName>
    </submittedName>
</protein>
<keyword evidence="3" id="KW-1185">Reference proteome</keyword>
<gene>
    <name evidence="2" type="ORF">Ocin01_05936</name>
</gene>
<evidence type="ECO:0000313" key="3">
    <source>
        <dbReference type="Proteomes" id="UP000094527"/>
    </source>
</evidence>
<accession>A0A1D2N650</accession>